<evidence type="ECO:0000313" key="7">
    <source>
        <dbReference type="EMBL" id="QEA07736.1"/>
    </source>
</evidence>
<feature type="transmembrane region" description="Helical" evidence="6">
    <location>
        <begin position="83"/>
        <end position="106"/>
    </location>
</feature>
<feature type="transmembrane region" description="Helical" evidence="6">
    <location>
        <begin position="42"/>
        <end position="62"/>
    </location>
</feature>
<feature type="transmembrane region" description="Helical" evidence="6">
    <location>
        <begin position="255"/>
        <end position="275"/>
    </location>
</feature>
<dbReference type="PANTHER" id="PTHR30250">
    <property type="entry name" value="PST FAMILY PREDICTED COLANIC ACID TRANSPORTER"/>
    <property type="match status" value="1"/>
</dbReference>
<accession>A0A5B8RGN2</accession>
<feature type="transmembrane region" description="Helical" evidence="6">
    <location>
        <begin position="213"/>
        <end position="235"/>
    </location>
</feature>
<feature type="transmembrane region" description="Helical" evidence="6">
    <location>
        <begin position="178"/>
        <end position="201"/>
    </location>
</feature>
<keyword evidence="3 6" id="KW-0812">Transmembrane</keyword>
<keyword evidence="5 6" id="KW-0472">Membrane</keyword>
<evidence type="ECO:0000256" key="6">
    <source>
        <dbReference type="SAM" id="Phobius"/>
    </source>
</evidence>
<feature type="transmembrane region" description="Helical" evidence="6">
    <location>
        <begin position="418"/>
        <end position="435"/>
    </location>
</feature>
<protein>
    <submittedName>
        <fullName evidence="7">Uncharacterized protein</fullName>
    </submittedName>
</protein>
<feature type="transmembrane region" description="Helical" evidence="6">
    <location>
        <begin position="332"/>
        <end position="355"/>
    </location>
</feature>
<proteinExistence type="predicted"/>
<reference evidence="7" key="1">
    <citation type="submission" date="2019-06" db="EMBL/GenBank/DDBJ databases">
        <authorList>
            <person name="Murdoch R.W."/>
            <person name="Fathepure B."/>
        </authorList>
    </citation>
    <scope>NUCLEOTIDE SEQUENCE</scope>
</reference>
<sequence length="489" mass="53683">MSGEAARMVSHSAIYGAGNIARKIVAFIMLPIYTRYLTPADYGAVELFTLLLSVVEVFFGMRMGQALFRYYFAADGKTERDEVVTTVLAVGAGVSALGAMAVAGFSEPLARVLFGEALYVHLIPLVGLLLVTQGVEDFGLNFIRAHQRPGLFLALSLGKLALQVSLNLYLVVWLELHVAGVVLGNVLSSGAIALFGVGYTLRYTRLRPSRRHLRVLLAFSYPFWISGLFQIYISFGDRYFLRVFTDMAQVGIYALAYRFGFLLVEFTWGTFANIWDTQRYRILERGDAREIYQMTFQYFALFTILMGLGIAMFVGDVIHVMAAPAFWPAADIAPVLVLAYILYVWTLFSNFGLLLAEKTRKLAIASGITAVVISVGYLALIPLLGALGAALATLIALSVELTWVHAQARREYDMGLPWARVLSALALAVVLYAIAEAGPTELVWSLLLRGALVGVFLVAVLFSPLLPAEQRGLVRSLIRRPARLRGVAG</sequence>
<dbReference type="AlphaFoldDB" id="A0A5B8RGN2"/>
<feature type="transmembrane region" description="Helical" evidence="6">
    <location>
        <begin position="386"/>
        <end position="406"/>
    </location>
</feature>
<dbReference type="PANTHER" id="PTHR30250:SF11">
    <property type="entry name" value="O-ANTIGEN TRANSPORTER-RELATED"/>
    <property type="match status" value="1"/>
</dbReference>
<evidence type="ECO:0000256" key="2">
    <source>
        <dbReference type="ARBA" id="ARBA00022475"/>
    </source>
</evidence>
<feature type="transmembrane region" description="Helical" evidence="6">
    <location>
        <begin position="12"/>
        <end position="36"/>
    </location>
</feature>
<keyword evidence="4 6" id="KW-1133">Transmembrane helix</keyword>
<feature type="transmembrane region" description="Helical" evidence="6">
    <location>
        <begin position="447"/>
        <end position="466"/>
    </location>
</feature>
<feature type="transmembrane region" description="Helical" evidence="6">
    <location>
        <begin position="151"/>
        <end position="172"/>
    </location>
</feature>
<dbReference type="Pfam" id="PF01943">
    <property type="entry name" value="Polysacc_synt"/>
    <property type="match status" value="1"/>
</dbReference>
<evidence type="ECO:0000256" key="5">
    <source>
        <dbReference type="ARBA" id="ARBA00023136"/>
    </source>
</evidence>
<evidence type="ECO:0000256" key="1">
    <source>
        <dbReference type="ARBA" id="ARBA00004651"/>
    </source>
</evidence>
<organism evidence="7">
    <name type="scientific">uncultured organism</name>
    <dbReference type="NCBI Taxonomy" id="155900"/>
    <lineage>
        <taxon>unclassified sequences</taxon>
        <taxon>environmental samples</taxon>
    </lineage>
</organism>
<feature type="transmembrane region" description="Helical" evidence="6">
    <location>
        <begin position="296"/>
        <end position="320"/>
    </location>
</feature>
<dbReference type="EMBL" id="MN079343">
    <property type="protein sequence ID" value="QEA07736.1"/>
    <property type="molecule type" value="Genomic_DNA"/>
</dbReference>
<name>A0A5B8RGN2_9ZZZZ</name>
<dbReference type="GO" id="GO:0005886">
    <property type="term" value="C:plasma membrane"/>
    <property type="evidence" value="ECO:0007669"/>
    <property type="project" value="UniProtKB-SubCell"/>
</dbReference>
<gene>
    <name evidence="7" type="ORF">KBTEX_04097</name>
</gene>
<dbReference type="InterPro" id="IPR050833">
    <property type="entry name" value="Poly_Biosynth_Transport"/>
</dbReference>
<feature type="transmembrane region" description="Helical" evidence="6">
    <location>
        <begin position="362"/>
        <end position="380"/>
    </location>
</feature>
<comment type="subcellular location">
    <subcellularLocation>
        <location evidence="1">Cell membrane</location>
        <topology evidence="1">Multi-pass membrane protein</topology>
    </subcellularLocation>
</comment>
<dbReference type="InterPro" id="IPR002797">
    <property type="entry name" value="Polysacc_synth"/>
</dbReference>
<keyword evidence="2" id="KW-1003">Cell membrane</keyword>
<evidence type="ECO:0000256" key="4">
    <source>
        <dbReference type="ARBA" id="ARBA00022989"/>
    </source>
</evidence>
<feature type="transmembrane region" description="Helical" evidence="6">
    <location>
        <begin position="112"/>
        <end position="131"/>
    </location>
</feature>
<evidence type="ECO:0000256" key="3">
    <source>
        <dbReference type="ARBA" id="ARBA00022692"/>
    </source>
</evidence>